<reference evidence="3" key="3">
    <citation type="submission" date="2021-06" db="EMBL/GenBank/DDBJ databases">
        <title>Genomic Description and Analysis of Intracellular Bacteria, Candidatus Berkiella cookevillensis and Candidatus Berkiella aquae.</title>
        <authorList>
            <person name="Kidane D.T."/>
            <person name="Mehari Y.T."/>
            <person name="Rice F.C."/>
            <person name="Arivett B.A."/>
            <person name="Farone A.L."/>
            <person name="Berk S.G."/>
            <person name="Farone M.B."/>
        </authorList>
    </citation>
    <scope>NUCLEOTIDE SEQUENCE</scope>
    <source>
        <strain evidence="3">HT99</strain>
    </source>
</reference>
<keyword evidence="1" id="KW-1133">Transmembrane helix</keyword>
<keyword evidence="1" id="KW-0472">Membrane</keyword>
<gene>
    <name evidence="3" type="ORF">HT99x_009295</name>
    <name evidence="2" type="ORF">HT99x_02908</name>
</gene>
<evidence type="ECO:0000313" key="3">
    <source>
        <dbReference type="EMBL" id="MCS5711632.1"/>
    </source>
</evidence>
<reference evidence="2" key="1">
    <citation type="submission" date="2015-09" db="EMBL/GenBank/DDBJ databases">
        <title>Draft Genome Sequences of Two Novel Amoeba-resistant Intranuclear Bacteria, Candidatus Berkiella cookevillensis and Candidatus Berkiella aquae.</title>
        <authorList>
            <person name="Mehari Y.T."/>
            <person name="Arivett B.A."/>
            <person name="Farone A.L."/>
            <person name="Gunderson J.H."/>
            <person name="Farone M.B."/>
        </authorList>
    </citation>
    <scope>NUCLEOTIDE SEQUENCE [LARGE SCALE GENOMIC DNA]</scope>
    <source>
        <strain evidence="2">HT99</strain>
    </source>
</reference>
<name>A0A0Q9YEL2_9GAMM</name>
<protein>
    <submittedName>
        <fullName evidence="2">Uncharacterized protein</fullName>
    </submittedName>
</protein>
<dbReference type="Proteomes" id="UP000051497">
    <property type="component" value="Unassembled WGS sequence"/>
</dbReference>
<dbReference type="AlphaFoldDB" id="A0A0Q9YEL2"/>
<feature type="transmembrane region" description="Helical" evidence="1">
    <location>
        <begin position="74"/>
        <end position="93"/>
    </location>
</feature>
<reference evidence="3" key="2">
    <citation type="journal article" date="2016" name="Genome Announc.">
        <title>Draft Genome Sequences of Two Novel Amoeba-Resistant Intranuclear Bacteria, 'Candidatus Berkiella cookevillensis' and 'Candidatus Berkiella aquae'.</title>
        <authorList>
            <person name="Mehari Y.T."/>
            <person name="Arivett B.A."/>
            <person name="Farone A.L."/>
            <person name="Gunderson J.H."/>
            <person name="Farone M.B."/>
        </authorList>
    </citation>
    <scope>NUCLEOTIDE SEQUENCE</scope>
    <source>
        <strain evidence="3">HT99</strain>
    </source>
</reference>
<comment type="caution">
    <text evidence="2">The sequence shown here is derived from an EMBL/GenBank/DDBJ whole genome shotgun (WGS) entry which is preliminary data.</text>
</comment>
<accession>A0A0Q9YEL2</accession>
<organism evidence="2">
    <name type="scientific">Candidatus Berkiella aquae</name>
    <dbReference type="NCBI Taxonomy" id="295108"/>
    <lineage>
        <taxon>Bacteria</taxon>
        <taxon>Pseudomonadati</taxon>
        <taxon>Pseudomonadota</taxon>
        <taxon>Gammaproteobacteria</taxon>
        <taxon>Candidatus Berkiellales</taxon>
        <taxon>Candidatus Berkiellaceae</taxon>
        <taxon>Candidatus Berkiella</taxon>
    </lineage>
</organism>
<evidence type="ECO:0000313" key="2">
    <source>
        <dbReference type="EMBL" id="KRG18918.1"/>
    </source>
</evidence>
<keyword evidence="1" id="KW-0812">Transmembrane</keyword>
<dbReference type="PROSITE" id="PS51257">
    <property type="entry name" value="PROKAR_LIPOPROTEIN"/>
    <property type="match status" value="1"/>
</dbReference>
<dbReference type="EMBL" id="LKAJ01000018">
    <property type="protein sequence ID" value="KRG18918.1"/>
    <property type="molecule type" value="Genomic_DNA"/>
</dbReference>
<feature type="transmembrane region" description="Helical" evidence="1">
    <location>
        <begin position="99"/>
        <end position="129"/>
    </location>
</feature>
<sequence length="139" mass="15764">MRKATLKRFIVFSTILLACYFVWFFLSAGKPSLPDASPYRSLLYKVVFYILPLIILGDFIYLLSSFIRNAKTTIVLSLLLGLWGPLLLIYSVHTSPDPMAGMALIALVIFYAVASFITFLLIALIQLIIHYIQKRRKTG</sequence>
<proteinExistence type="predicted"/>
<dbReference type="EMBL" id="LKAJ02000001">
    <property type="protein sequence ID" value="MCS5711632.1"/>
    <property type="molecule type" value="Genomic_DNA"/>
</dbReference>
<feature type="transmembrane region" description="Helical" evidence="1">
    <location>
        <begin position="46"/>
        <end position="67"/>
    </location>
</feature>
<dbReference type="STRING" id="295108.HT99x_02908"/>
<keyword evidence="4" id="KW-1185">Reference proteome</keyword>
<dbReference type="RefSeq" id="WP_075067497.1">
    <property type="nucleotide sequence ID" value="NZ_LKAJ02000001.1"/>
</dbReference>
<evidence type="ECO:0000313" key="4">
    <source>
        <dbReference type="Proteomes" id="UP000051497"/>
    </source>
</evidence>
<evidence type="ECO:0000256" key="1">
    <source>
        <dbReference type="SAM" id="Phobius"/>
    </source>
</evidence>
<feature type="transmembrane region" description="Helical" evidence="1">
    <location>
        <begin position="9"/>
        <end position="26"/>
    </location>
</feature>